<dbReference type="SUPFAM" id="SSF55608">
    <property type="entry name" value="Homing endonucleases"/>
    <property type="match status" value="1"/>
</dbReference>
<evidence type="ECO:0000313" key="2">
    <source>
        <dbReference type="EMBL" id="AGS44241.1"/>
    </source>
</evidence>
<dbReference type="GeneID" id="16694672"/>
<dbReference type="Pfam" id="PF03161">
    <property type="entry name" value="LAGLIDADG_2"/>
    <property type="match status" value="1"/>
</dbReference>
<sequence>VKKSFSKIYNKMPINNILYKNILLKDTYDSINYNLIKIFKKSNPNYIKPNIICKKLVIYGTNLESNIDNNKYTSIVSYMINIPNSFLYIMTGIILSDGNINIITKNKKKKEGIITTTNSRLYLKQSINHSEYLLYVFNLLSHYCISIPKLKKSYLKGKLFYALEFYTRSLPCFTLLRNIFYIGRIKIIPISKEYNSLHYNNINYDIYDLINYESLAHIIMGNGAFQKGGGITLNLQNFKLIELVHLINVLKVKFDLDCTIHKSRNKWVIYIKLHSVIKLFPHIKNFIVPNMKYKFKHKLFTWNDKNSFNN</sequence>
<dbReference type="EMBL" id="KC993183">
    <property type="protein sequence ID" value="AGS44241.1"/>
    <property type="molecule type" value="Genomic_DNA"/>
</dbReference>
<name>S5U580_9ASCO</name>
<feature type="domain" description="Homing endonuclease LAGLIDADG" evidence="1">
    <location>
        <begin position="88"/>
        <end position="277"/>
    </location>
</feature>
<dbReference type="AlphaFoldDB" id="S5U580"/>
<protein>
    <recommendedName>
        <fullName evidence="1">Homing endonuclease LAGLIDADG domain-containing protein</fullName>
    </recommendedName>
</protein>
<organism evidence="2">
    <name type="scientific">Barnettozyma californica</name>
    <dbReference type="NCBI Taxonomy" id="36038"/>
    <lineage>
        <taxon>Eukaryota</taxon>
        <taxon>Fungi</taxon>
        <taxon>Dikarya</taxon>
        <taxon>Ascomycota</taxon>
        <taxon>Saccharomycotina</taxon>
        <taxon>Saccharomycetes</taxon>
        <taxon>Phaffomycetales</taxon>
        <taxon>Phaffomycetaceae</taxon>
        <taxon>Barnettozyma</taxon>
    </lineage>
</organism>
<dbReference type="GO" id="GO:0004519">
    <property type="term" value="F:endonuclease activity"/>
    <property type="evidence" value="ECO:0007669"/>
    <property type="project" value="InterPro"/>
</dbReference>
<dbReference type="Gene3D" id="3.10.28.10">
    <property type="entry name" value="Homing endonucleases"/>
    <property type="match status" value="2"/>
</dbReference>
<geneLocation type="mitochondrion" evidence="2"/>
<proteinExistence type="predicted"/>
<evidence type="ECO:0000259" key="1">
    <source>
        <dbReference type="Pfam" id="PF03161"/>
    </source>
</evidence>
<accession>S5U580</accession>
<feature type="non-terminal residue" evidence="2">
    <location>
        <position position="1"/>
    </location>
</feature>
<keyword evidence="2" id="KW-0496">Mitochondrion</keyword>
<dbReference type="InterPro" id="IPR027434">
    <property type="entry name" value="Homing_endonucl"/>
</dbReference>
<reference evidence="2" key="1">
    <citation type="submission" date="2013-04" db="EMBL/GenBank/DDBJ databases">
        <authorList>
            <person name="Hegedusova E."/>
            <person name="Brejova B."/>
            <person name="Nosek J."/>
        </authorList>
    </citation>
    <scope>NUCLEOTIDE SEQUENCE</scope>
    <source>
        <strain evidence="2">CBS 252</strain>
    </source>
</reference>
<dbReference type="InterPro" id="IPR004860">
    <property type="entry name" value="LAGLIDADG_dom"/>
</dbReference>
<gene>
    <name evidence="2" type="primary">cox1-I5</name>
</gene>
<dbReference type="RefSeq" id="YP_008474974.1">
    <property type="nucleotide sequence ID" value="NC_022159.1"/>
</dbReference>